<dbReference type="GO" id="GO:0004157">
    <property type="term" value="F:dihydropyrimidinase activity"/>
    <property type="evidence" value="ECO:0007669"/>
    <property type="project" value="UniProtKB-EC"/>
</dbReference>
<comment type="cofactor">
    <cofactor evidence="1">
        <name>Zn(2+)</name>
        <dbReference type="ChEBI" id="CHEBI:29105"/>
    </cofactor>
</comment>
<protein>
    <recommendedName>
        <fullName evidence="5">dihydropyrimidinase</fullName>
        <ecNumber evidence="5">3.5.2.2</ecNumber>
    </recommendedName>
</protein>
<dbReference type="InterPro" id="IPR006680">
    <property type="entry name" value="Amidohydro-rel"/>
</dbReference>
<organism evidence="8 9">
    <name type="scientific">Pestalotiopsis fici (strain W106-1 / CGMCC3.15140)</name>
    <dbReference type="NCBI Taxonomy" id="1229662"/>
    <lineage>
        <taxon>Eukaryota</taxon>
        <taxon>Fungi</taxon>
        <taxon>Dikarya</taxon>
        <taxon>Ascomycota</taxon>
        <taxon>Pezizomycotina</taxon>
        <taxon>Sordariomycetes</taxon>
        <taxon>Xylariomycetidae</taxon>
        <taxon>Amphisphaeriales</taxon>
        <taxon>Sporocadaceae</taxon>
        <taxon>Pestalotiopsis</taxon>
    </lineage>
</organism>
<dbReference type="SUPFAM" id="SSF51338">
    <property type="entry name" value="Composite domain of metallo-dependent hydrolases"/>
    <property type="match status" value="1"/>
</dbReference>
<feature type="domain" description="Amidohydrolase-related" evidence="7">
    <location>
        <begin position="58"/>
        <end position="496"/>
    </location>
</feature>
<dbReference type="GeneID" id="19277334"/>
<dbReference type="Proteomes" id="UP000030651">
    <property type="component" value="Unassembled WGS sequence"/>
</dbReference>
<evidence type="ECO:0000256" key="3">
    <source>
        <dbReference type="ARBA" id="ARBA00022553"/>
    </source>
</evidence>
<keyword evidence="9" id="KW-1185">Reference proteome</keyword>
<evidence type="ECO:0000256" key="1">
    <source>
        <dbReference type="ARBA" id="ARBA00001947"/>
    </source>
</evidence>
<evidence type="ECO:0000256" key="6">
    <source>
        <dbReference type="SAM" id="MobiDB-lite"/>
    </source>
</evidence>
<keyword evidence="3" id="KW-0597">Phosphoprotein</keyword>
<dbReference type="PANTHER" id="PTHR11647">
    <property type="entry name" value="HYDRANTOINASE/DIHYDROPYRIMIDINASE FAMILY MEMBER"/>
    <property type="match status" value="1"/>
</dbReference>
<comment type="similarity">
    <text evidence="2">Belongs to the metallo-dependent hydrolases superfamily. Hydantoinase/dihydropyrimidinase family.</text>
</comment>
<dbReference type="PANTHER" id="PTHR11647:SF1">
    <property type="entry name" value="COLLAPSIN RESPONSE MEDIATOR PROTEIN"/>
    <property type="match status" value="1"/>
</dbReference>
<dbReference type="FunFam" id="3.20.20.140:FF:000217">
    <property type="entry name" value="Dihydropyrimidinase-related protein 1"/>
    <property type="match status" value="1"/>
</dbReference>
<dbReference type="Pfam" id="PF01979">
    <property type="entry name" value="Amidohydro_1"/>
    <property type="match status" value="1"/>
</dbReference>
<comment type="catalytic activity">
    <reaction evidence="4">
        <text>5,6-dihydrouracil + H2O = 3-(carbamoylamino)propanoate + H(+)</text>
        <dbReference type="Rhea" id="RHEA:16121"/>
        <dbReference type="ChEBI" id="CHEBI:11892"/>
        <dbReference type="ChEBI" id="CHEBI:15377"/>
        <dbReference type="ChEBI" id="CHEBI:15378"/>
        <dbReference type="ChEBI" id="CHEBI:15901"/>
        <dbReference type="EC" id="3.5.2.2"/>
    </reaction>
</comment>
<evidence type="ECO:0000313" key="8">
    <source>
        <dbReference type="EMBL" id="ETS75377.1"/>
    </source>
</evidence>
<feature type="region of interest" description="Disordered" evidence="6">
    <location>
        <begin position="438"/>
        <end position="460"/>
    </location>
</feature>
<evidence type="ECO:0000256" key="2">
    <source>
        <dbReference type="ARBA" id="ARBA00008829"/>
    </source>
</evidence>
<dbReference type="RefSeq" id="XP_007839093.1">
    <property type="nucleotide sequence ID" value="XM_007840902.1"/>
</dbReference>
<evidence type="ECO:0000256" key="5">
    <source>
        <dbReference type="ARBA" id="ARBA00039113"/>
    </source>
</evidence>
<dbReference type="STRING" id="1229662.W3WQF9"/>
<dbReference type="eggNOG" id="KOG2584">
    <property type="taxonomic scope" value="Eukaryota"/>
</dbReference>
<dbReference type="InterPro" id="IPR011059">
    <property type="entry name" value="Metal-dep_hydrolase_composite"/>
</dbReference>
<name>W3WQF9_PESFW</name>
<dbReference type="KEGG" id="pfy:PFICI_12321"/>
<dbReference type="InParanoid" id="W3WQF9"/>
<gene>
    <name evidence="8" type="ORF">PFICI_12321</name>
</gene>
<dbReference type="HOGENOM" id="CLU_015572_2_0_1"/>
<proteinExistence type="inferred from homology"/>
<dbReference type="Gene3D" id="3.20.20.140">
    <property type="entry name" value="Metal-dependent hydrolases"/>
    <property type="match status" value="1"/>
</dbReference>
<dbReference type="InterPro" id="IPR050378">
    <property type="entry name" value="Metallo-dep_Hydrolases_sf"/>
</dbReference>
<reference evidence="9" key="1">
    <citation type="journal article" date="2015" name="BMC Genomics">
        <title>Genomic and transcriptomic analysis of the endophytic fungus Pestalotiopsis fici reveals its lifestyle and high potential for synthesis of natural products.</title>
        <authorList>
            <person name="Wang X."/>
            <person name="Zhang X."/>
            <person name="Liu L."/>
            <person name="Xiang M."/>
            <person name="Wang W."/>
            <person name="Sun X."/>
            <person name="Che Y."/>
            <person name="Guo L."/>
            <person name="Liu G."/>
            <person name="Guo L."/>
            <person name="Wang C."/>
            <person name="Yin W.B."/>
            <person name="Stadler M."/>
            <person name="Zhang X."/>
            <person name="Liu X."/>
        </authorList>
    </citation>
    <scope>NUCLEOTIDE SEQUENCE [LARGE SCALE GENOMIC DNA]</scope>
    <source>
        <strain evidence="9">W106-1 / CGMCC3.15140</strain>
    </source>
</reference>
<dbReference type="EMBL" id="KI912118">
    <property type="protein sequence ID" value="ETS75377.1"/>
    <property type="molecule type" value="Genomic_DNA"/>
</dbReference>
<accession>W3WQF9</accession>
<evidence type="ECO:0000259" key="7">
    <source>
        <dbReference type="Pfam" id="PF01979"/>
    </source>
</evidence>
<evidence type="ECO:0000256" key="4">
    <source>
        <dbReference type="ARBA" id="ARBA00036696"/>
    </source>
</evidence>
<dbReference type="AlphaFoldDB" id="W3WQF9"/>
<dbReference type="SUPFAM" id="SSF51556">
    <property type="entry name" value="Metallo-dependent hydrolases"/>
    <property type="match status" value="1"/>
</dbReference>
<evidence type="ECO:0000313" key="9">
    <source>
        <dbReference type="Proteomes" id="UP000030651"/>
    </source>
</evidence>
<feature type="compositionally biased region" description="Polar residues" evidence="6">
    <location>
        <begin position="438"/>
        <end position="454"/>
    </location>
</feature>
<sequence>MSEKRDLDLIVRNGRIVTAAEVLPLGVELGVIDGKISCIGTNLTSGPQTQVVDAEGAYITPGGVDSHVHIQQDNSPTGDTWESGSKSAIAGGNTTVIAFASQKRHEESIWPALESYHKKAAGNSFCDYGIHVILTNPNEKVLEEELPLLVEREGITSVKIYMTYEPMKLGDGDLFNIMMRARGLGITTMIHAENNDIIEQITKRLAKQKNTGTFFHSVARPQIAESEATYRAISLAEVTDTPILIVHMSAPTAVKHVNDAQRRLLPIHAETCPHYLYLLSDRLRSGPEDFEGAKNICAPPLRHDARDLEEIWLGLANGTFTVVSSDHAPATFDHECGKLKGLSAPDEHGHRHGDFRVVPNGLPGMETRLPLLFDRTFDPSRPGGGFGDDKIRISLPRFVELTSTNPAKLYGLGHRKGSLAPGFDADIVIWYPEETPLVSQSEADGPQSISSSRQTGGGRGKITITNSMLHHRIDYTPFEGVQVRNWPRKVFLRGQLAWDRDGAGVTAKLGDGEYLKREKSTLLTGQMGRQPTGMLAGELSYWS</sequence>
<dbReference type="OrthoDB" id="1924787at2759"/>
<dbReference type="InterPro" id="IPR032466">
    <property type="entry name" value="Metal_Hydrolase"/>
</dbReference>
<dbReference type="EC" id="3.5.2.2" evidence="5"/>